<protein>
    <submittedName>
        <fullName evidence="3">Molybdopterin-dependent oxidoreductase</fullName>
    </submittedName>
</protein>
<proteinExistence type="predicted"/>
<accession>A0ABU9CAB7</accession>
<evidence type="ECO:0000313" key="3">
    <source>
        <dbReference type="EMBL" id="MEK8047552.1"/>
    </source>
</evidence>
<dbReference type="Gene3D" id="3.90.420.10">
    <property type="entry name" value="Oxidoreductase, molybdopterin-binding domain"/>
    <property type="match status" value="1"/>
</dbReference>
<dbReference type="RefSeq" id="WP_341399858.1">
    <property type="nucleotide sequence ID" value="NZ_JBBUTI010000009.1"/>
</dbReference>
<dbReference type="Proteomes" id="UP001379945">
    <property type="component" value="Unassembled WGS sequence"/>
</dbReference>
<comment type="caution">
    <text evidence="3">The sequence shown here is derived from an EMBL/GenBank/DDBJ whole genome shotgun (WGS) entry which is preliminary data.</text>
</comment>
<evidence type="ECO:0000256" key="1">
    <source>
        <dbReference type="SAM" id="SignalP"/>
    </source>
</evidence>
<keyword evidence="1" id="KW-0732">Signal</keyword>
<dbReference type="EMBL" id="JBBUTI010000009">
    <property type="protein sequence ID" value="MEK8047552.1"/>
    <property type="molecule type" value="Genomic_DNA"/>
</dbReference>
<dbReference type="InterPro" id="IPR000572">
    <property type="entry name" value="OxRdtase_Mopterin-bd_dom"/>
</dbReference>
<name>A0ABU9CAB7_9BURK</name>
<feature type="signal peptide" evidence="1">
    <location>
        <begin position="1"/>
        <end position="28"/>
    </location>
</feature>
<dbReference type="SUPFAM" id="SSF56524">
    <property type="entry name" value="Oxidoreductase molybdopterin-binding domain"/>
    <property type="match status" value="1"/>
</dbReference>
<evidence type="ECO:0000313" key="4">
    <source>
        <dbReference type="Proteomes" id="UP001379945"/>
    </source>
</evidence>
<feature type="domain" description="Oxidoreductase molybdopterin-binding" evidence="2">
    <location>
        <begin position="81"/>
        <end position="157"/>
    </location>
</feature>
<gene>
    <name evidence="3" type="ORF">AACH00_14420</name>
</gene>
<reference evidence="3 4" key="1">
    <citation type="submission" date="2024-04" db="EMBL/GenBank/DDBJ databases">
        <title>Novel species of the genus Ideonella isolated from streams.</title>
        <authorList>
            <person name="Lu H."/>
        </authorList>
    </citation>
    <scope>NUCLEOTIDE SEQUENCE [LARGE SCALE GENOMIC DNA]</scope>
    <source>
        <strain evidence="3 4">LYT19W</strain>
    </source>
</reference>
<feature type="chain" id="PRO_5046276841" evidence="1">
    <location>
        <begin position="29"/>
        <end position="183"/>
    </location>
</feature>
<evidence type="ECO:0000259" key="2">
    <source>
        <dbReference type="Pfam" id="PF00174"/>
    </source>
</evidence>
<keyword evidence="4" id="KW-1185">Reference proteome</keyword>
<organism evidence="3 4">
    <name type="scientific">Ideonella margarita</name>
    <dbReference type="NCBI Taxonomy" id="2984191"/>
    <lineage>
        <taxon>Bacteria</taxon>
        <taxon>Pseudomonadati</taxon>
        <taxon>Pseudomonadota</taxon>
        <taxon>Betaproteobacteria</taxon>
        <taxon>Burkholderiales</taxon>
        <taxon>Sphaerotilaceae</taxon>
        <taxon>Ideonella</taxon>
    </lineage>
</organism>
<dbReference type="InterPro" id="IPR036374">
    <property type="entry name" value="OxRdtase_Mopterin-bd_sf"/>
</dbReference>
<dbReference type="Pfam" id="PF00174">
    <property type="entry name" value="Oxidored_molyb"/>
    <property type="match status" value="1"/>
</dbReference>
<sequence>MTSRLSMSRRASLGAVLTGCALFCSAWAAPASSDNKGAMLEAPKDKVILTIRGKISRTNGPDRADFDMRMLAALPQHSFTTRTPWDKSPRKFTGPKLRDVLQLVGANGRTILAVALNDYKVELPVDDTQQFDVVLARLMDDQPMRVRDRGPLFIVYPYDSFEQLRTDRYISRSAWQLRSLDIL</sequence>